<dbReference type="PROSITE" id="PS00626">
    <property type="entry name" value="RCC1_2"/>
    <property type="match status" value="1"/>
</dbReference>
<dbReference type="PANTHER" id="PTHR22870:SF408">
    <property type="entry name" value="OS09G0560450 PROTEIN"/>
    <property type="match status" value="1"/>
</dbReference>
<dbReference type="PANTHER" id="PTHR22870">
    <property type="entry name" value="REGULATOR OF CHROMOSOME CONDENSATION"/>
    <property type="match status" value="1"/>
</dbReference>
<dbReference type="EMBL" id="RAWI01000366">
    <property type="protein sequence ID" value="RKH94816.1"/>
    <property type="molecule type" value="Genomic_DNA"/>
</dbReference>
<evidence type="ECO:0000259" key="3">
    <source>
        <dbReference type="Pfam" id="PF25390"/>
    </source>
</evidence>
<accession>A0ABX9Q907</accession>
<evidence type="ECO:0000256" key="2">
    <source>
        <dbReference type="SAM" id="MobiDB-lite"/>
    </source>
</evidence>
<dbReference type="Proteomes" id="UP000278907">
    <property type="component" value="Unassembled WGS sequence"/>
</dbReference>
<dbReference type="PROSITE" id="PS50012">
    <property type="entry name" value="RCC1_3"/>
    <property type="match status" value="4"/>
</dbReference>
<reference evidence="4 5" key="1">
    <citation type="submission" date="2018-09" db="EMBL/GenBank/DDBJ databases">
        <authorList>
            <person name="Livingstone P.G."/>
            <person name="Whitworth D.E."/>
        </authorList>
    </citation>
    <scope>NUCLEOTIDE SEQUENCE [LARGE SCALE GENOMIC DNA]</scope>
    <source>
        <strain evidence="4 5">CA031B</strain>
    </source>
</reference>
<gene>
    <name evidence="4" type="ORF">D7Y13_32775</name>
</gene>
<keyword evidence="1" id="KW-0677">Repeat</keyword>
<dbReference type="InterPro" id="IPR058923">
    <property type="entry name" value="RCC1-like_dom"/>
</dbReference>
<dbReference type="InterPro" id="IPR009091">
    <property type="entry name" value="RCC1/BLIP-II"/>
</dbReference>
<dbReference type="PRINTS" id="PR00633">
    <property type="entry name" value="RCCNDNSATION"/>
</dbReference>
<feature type="region of interest" description="Disordered" evidence="2">
    <location>
        <begin position="1"/>
        <end position="23"/>
    </location>
</feature>
<dbReference type="Pfam" id="PF25390">
    <property type="entry name" value="WD40_RLD"/>
    <property type="match status" value="1"/>
</dbReference>
<evidence type="ECO:0000313" key="5">
    <source>
        <dbReference type="Proteomes" id="UP000278907"/>
    </source>
</evidence>
<protein>
    <recommendedName>
        <fullName evidence="3">RCC1-like domain-containing protein</fullName>
    </recommendedName>
</protein>
<evidence type="ECO:0000313" key="4">
    <source>
        <dbReference type="EMBL" id="RKH94816.1"/>
    </source>
</evidence>
<feature type="domain" description="RCC1-like" evidence="3">
    <location>
        <begin position="19"/>
        <end position="267"/>
    </location>
</feature>
<dbReference type="InterPro" id="IPR051210">
    <property type="entry name" value="Ub_ligase/GEF_domain"/>
</dbReference>
<comment type="caution">
    <text evidence="4">The sequence shown here is derived from an EMBL/GenBank/DDBJ whole genome shotgun (WGS) entry which is preliminary data.</text>
</comment>
<proteinExistence type="predicted"/>
<sequence length="273" mass="27729">MPSGPGGKTTAASWATGGDENFTPGQVQGLTGVVSTAAGDNHVLALKSDGTVWAWGRNFSGQSGNNDEWKYDVYTPTQVPGLTGMVALAAGGESSVALKSDGTVWAWSKNASGQLGDGTTTNRLTPIQVPGLTGVVALASGPYYTLAVKLDGTVWTSSFYSFQGTVPGLAGVVALAAGASHSLALKSDGTVWAWGRNAYGQLGDGTTTNRYDSVVRVPGLSGVTSIAAGEFHSIAAGADGTVWAWGSNANGELGDGTTTAKLSPVRVVQGWTR</sequence>
<keyword evidence="5" id="KW-1185">Reference proteome</keyword>
<dbReference type="InterPro" id="IPR000408">
    <property type="entry name" value="Reg_chr_condens"/>
</dbReference>
<organism evidence="4 5">
    <name type="scientific">Corallococcus praedator</name>
    <dbReference type="NCBI Taxonomy" id="2316724"/>
    <lineage>
        <taxon>Bacteria</taxon>
        <taxon>Pseudomonadati</taxon>
        <taxon>Myxococcota</taxon>
        <taxon>Myxococcia</taxon>
        <taxon>Myxococcales</taxon>
        <taxon>Cystobacterineae</taxon>
        <taxon>Myxococcaceae</taxon>
        <taxon>Corallococcus</taxon>
    </lineage>
</organism>
<dbReference type="Gene3D" id="2.130.10.30">
    <property type="entry name" value="Regulator of chromosome condensation 1/beta-lactamase-inhibitor protein II"/>
    <property type="match status" value="2"/>
</dbReference>
<dbReference type="SUPFAM" id="SSF50985">
    <property type="entry name" value="RCC1/BLIP-II"/>
    <property type="match status" value="1"/>
</dbReference>
<name>A0ABX9Q907_9BACT</name>
<evidence type="ECO:0000256" key="1">
    <source>
        <dbReference type="ARBA" id="ARBA00022737"/>
    </source>
</evidence>